<protein>
    <submittedName>
        <fullName evidence="2">Sperm flagellar protein 2</fullName>
    </submittedName>
</protein>
<dbReference type="EMBL" id="VCAZ01000240">
    <property type="protein sequence ID" value="TTM35976.1"/>
    <property type="molecule type" value="Genomic_DNA"/>
</dbReference>
<dbReference type="AlphaFoldDB" id="A0A556VCS5"/>
<dbReference type="Gene3D" id="3.40.50.300">
    <property type="entry name" value="P-loop containing nucleotide triphosphate hydrolases"/>
    <property type="match status" value="1"/>
</dbReference>
<keyword evidence="3" id="KW-1185">Reference proteome</keyword>
<dbReference type="Proteomes" id="UP000319801">
    <property type="component" value="Unassembled WGS sequence"/>
</dbReference>
<organism evidence="2 3">
    <name type="scientific">Bagarius yarrelli</name>
    <name type="common">Goonch</name>
    <name type="synonym">Bagrus yarrelli</name>
    <dbReference type="NCBI Taxonomy" id="175774"/>
    <lineage>
        <taxon>Eukaryota</taxon>
        <taxon>Metazoa</taxon>
        <taxon>Chordata</taxon>
        <taxon>Craniata</taxon>
        <taxon>Vertebrata</taxon>
        <taxon>Euteleostomi</taxon>
        <taxon>Actinopterygii</taxon>
        <taxon>Neopterygii</taxon>
        <taxon>Teleostei</taxon>
        <taxon>Ostariophysi</taxon>
        <taxon>Siluriformes</taxon>
        <taxon>Sisoridae</taxon>
        <taxon>Sisorinae</taxon>
        <taxon>Bagarius</taxon>
    </lineage>
</organism>
<keyword evidence="2" id="KW-0282">Flagellum</keyword>
<dbReference type="GO" id="GO:0002177">
    <property type="term" value="C:manchette"/>
    <property type="evidence" value="ECO:0007669"/>
    <property type="project" value="TreeGrafter"/>
</dbReference>
<dbReference type="PANTHER" id="PTHR14919:SF0">
    <property type="entry name" value="SPERM FLAGELLAR PROTEIN 2"/>
    <property type="match status" value="1"/>
</dbReference>
<keyword evidence="2" id="KW-0969">Cilium</keyword>
<evidence type="ECO:0000259" key="1">
    <source>
        <dbReference type="Pfam" id="PF22946"/>
    </source>
</evidence>
<dbReference type="PANTHER" id="PTHR14919">
    <property type="entry name" value="KPL2-RELATED"/>
    <property type="match status" value="1"/>
</dbReference>
<sequence>MEVLKGKYPKERRLLGVPFDLGTAKALMEGQHGAATRLLYQLYILLQKKTRLGLTGAVLETMQPPAVTRLHRVEKQIYTEADVRMQKIAQRFDKRARDAYSRSVISELEREERRRHLQEQMRLQQIQKQRQARRKQQEIMERIQTATVQIPKPPASRSVGAQSKHRHHHQLGTQVNTYTHTHKPEVLWEEQLIGRLMRQSQQERRMAVQLMQIRQQKEVLRQNRIQDRINRKAELCKEQELHNRLSAERAQFKHRKYLNTCRGILEQIVDLATKTAEYRLLTAKKVPLDQGWVLDGFPVEISQAQLLEQALGGVDLHKEHTRTQDLSHELAVDKNAPQAPPPASPVLHLAVLLEVSDEQVLERYQHSFYSAVRELNADHPGRNLEQRQVQHRILGFQDSWSRLEEWFGVEQKILVKVKADVDEDGVYHALESALLQAMDIPDEVDSKKVAVSSPVVTEAPPPEPGSSSWVYVDNQLPKDITEKLLSQWENICSSYVSNVKAVMQNLRKERNLIIHHLYNIRHVIDQLADIIGHYIECGTQITHQLTLASSSLFIDGDTRVVVTSPPPPQTFPTEVTNQGSLPLTVQQLYELHSHLLNIAPTVLSLCVGSDVLSEAWMRLTDSQGLSVTSDLYFLFTSWFVSRHTVGIHSEVIGLSRDETAVMMSLQETVQCFSW</sequence>
<reference evidence="2 3" key="1">
    <citation type="journal article" date="2019" name="Genome Biol. Evol.">
        <title>Whole-Genome Sequencing of the Giant Devil Catfish, Bagarius yarrelli.</title>
        <authorList>
            <person name="Jiang W."/>
            <person name="Lv Y."/>
            <person name="Cheng L."/>
            <person name="Yang K."/>
            <person name="Chao B."/>
            <person name="Wang X."/>
            <person name="Li Y."/>
            <person name="Pan X."/>
            <person name="You X."/>
            <person name="Zhang Y."/>
            <person name="Yang J."/>
            <person name="Li J."/>
            <person name="Zhang X."/>
            <person name="Liu S."/>
            <person name="Sun C."/>
            <person name="Yang J."/>
            <person name="Shi Q."/>
        </authorList>
    </citation>
    <scope>NUCLEOTIDE SEQUENCE [LARGE SCALE GENOMIC DNA]</scope>
    <source>
        <strain evidence="2">JWS20170419001</strain>
        <tissue evidence="2">Muscle</tissue>
    </source>
</reference>
<feature type="domain" description="CPC1/SPEF2" evidence="1">
    <location>
        <begin position="196"/>
        <end position="226"/>
    </location>
</feature>
<name>A0A556VCS5_BAGYA</name>
<dbReference type="InterPro" id="IPR052634">
    <property type="entry name" value="Sperm_flagellar-bone_growth"/>
</dbReference>
<dbReference type="GO" id="GO:0007288">
    <property type="term" value="P:sperm axoneme assembly"/>
    <property type="evidence" value="ECO:0007669"/>
    <property type="project" value="TreeGrafter"/>
</dbReference>
<dbReference type="Pfam" id="PF22946">
    <property type="entry name" value="SPEF2_D5"/>
    <property type="match status" value="2"/>
</dbReference>
<dbReference type="InterPro" id="IPR054517">
    <property type="entry name" value="SPEF2_D5"/>
</dbReference>
<dbReference type="InterPro" id="IPR027417">
    <property type="entry name" value="P-loop_NTPase"/>
</dbReference>
<dbReference type="GO" id="GO:0097225">
    <property type="term" value="C:sperm midpiece"/>
    <property type="evidence" value="ECO:0007669"/>
    <property type="project" value="TreeGrafter"/>
</dbReference>
<evidence type="ECO:0000313" key="2">
    <source>
        <dbReference type="EMBL" id="TTM35976.1"/>
    </source>
</evidence>
<keyword evidence="2" id="KW-0966">Cell projection</keyword>
<evidence type="ECO:0000313" key="3">
    <source>
        <dbReference type="Proteomes" id="UP000319801"/>
    </source>
</evidence>
<dbReference type="OrthoDB" id="62528at2759"/>
<proteinExistence type="predicted"/>
<feature type="domain" description="CPC1/SPEF2" evidence="1">
    <location>
        <begin position="227"/>
        <end position="288"/>
    </location>
</feature>
<accession>A0A556VCS5</accession>
<comment type="caution">
    <text evidence="2">The sequence shown here is derived from an EMBL/GenBank/DDBJ whole genome shotgun (WGS) entry which is preliminary data.</text>
</comment>
<gene>
    <name evidence="2" type="ORF">Baya_15838</name>
</gene>